<organism evidence="1">
    <name type="scientific">viral metagenome</name>
    <dbReference type="NCBI Taxonomy" id="1070528"/>
    <lineage>
        <taxon>unclassified sequences</taxon>
        <taxon>metagenomes</taxon>
        <taxon>organismal metagenomes</taxon>
    </lineage>
</organism>
<sequence length="73" mass="8739">MKHYSDWEKVCDIYKELEDKFKMEGKEPYTLLDGLLVMDKWEKGRENLIKAREESLEAALVAWNEIPHVRQTL</sequence>
<protein>
    <submittedName>
        <fullName evidence="1">Uncharacterized protein</fullName>
    </submittedName>
</protein>
<reference evidence="1" key="1">
    <citation type="submission" date="2020-03" db="EMBL/GenBank/DDBJ databases">
        <title>The deep terrestrial virosphere.</title>
        <authorList>
            <person name="Holmfeldt K."/>
            <person name="Nilsson E."/>
            <person name="Simone D."/>
            <person name="Lopez-Fernandez M."/>
            <person name="Wu X."/>
            <person name="de Brujin I."/>
            <person name="Lundin D."/>
            <person name="Andersson A."/>
            <person name="Bertilsson S."/>
            <person name="Dopson M."/>
        </authorList>
    </citation>
    <scope>NUCLEOTIDE SEQUENCE</scope>
    <source>
        <strain evidence="1">TM448A00260</strain>
    </source>
</reference>
<dbReference type="EMBL" id="MT143993">
    <property type="protein sequence ID" value="QJA45576.1"/>
    <property type="molecule type" value="Genomic_DNA"/>
</dbReference>
<evidence type="ECO:0000313" key="1">
    <source>
        <dbReference type="EMBL" id="QJA45576.1"/>
    </source>
</evidence>
<dbReference type="AlphaFoldDB" id="A0A6H1ZCD6"/>
<proteinExistence type="predicted"/>
<name>A0A6H1ZCD6_9ZZZZ</name>
<gene>
    <name evidence="1" type="ORF">TM448A00260_0005</name>
</gene>
<accession>A0A6H1ZCD6</accession>